<comment type="caution">
    <text evidence="1">The sequence shown here is derived from an EMBL/GenBank/DDBJ whole genome shotgun (WGS) entry which is preliminary data.</text>
</comment>
<keyword evidence="2" id="KW-1185">Reference proteome</keyword>
<accession>A0A433R028</accession>
<dbReference type="EMBL" id="RBNJ01000103">
    <property type="protein sequence ID" value="RUS35399.1"/>
    <property type="molecule type" value="Genomic_DNA"/>
</dbReference>
<name>A0A433R028_9FUNG</name>
<dbReference type="AlphaFoldDB" id="A0A433R028"/>
<protein>
    <submittedName>
        <fullName evidence="1">Uncharacterized protein</fullName>
    </submittedName>
</protein>
<organism evidence="1 2">
    <name type="scientific">Jimgerdemannia flammicorona</name>
    <dbReference type="NCBI Taxonomy" id="994334"/>
    <lineage>
        <taxon>Eukaryota</taxon>
        <taxon>Fungi</taxon>
        <taxon>Fungi incertae sedis</taxon>
        <taxon>Mucoromycota</taxon>
        <taxon>Mucoromycotina</taxon>
        <taxon>Endogonomycetes</taxon>
        <taxon>Endogonales</taxon>
        <taxon>Endogonaceae</taxon>
        <taxon>Jimgerdemannia</taxon>
    </lineage>
</organism>
<reference evidence="1 2" key="1">
    <citation type="journal article" date="2018" name="New Phytol.">
        <title>Phylogenomics of Endogonaceae and evolution of mycorrhizas within Mucoromycota.</title>
        <authorList>
            <person name="Chang Y."/>
            <person name="Desiro A."/>
            <person name="Na H."/>
            <person name="Sandor L."/>
            <person name="Lipzen A."/>
            <person name="Clum A."/>
            <person name="Barry K."/>
            <person name="Grigoriev I.V."/>
            <person name="Martin F.M."/>
            <person name="Stajich J.E."/>
            <person name="Smith M.E."/>
            <person name="Bonito G."/>
            <person name="Spatafora J.W."/>
        </authorList>
    </citation>
    <scope>NUCLEOTIDE SEQUENCE [LARGE SCALE GENOMIC DNA]</scope>
    <source>
        <strain evidence="1 2">AD002</strain>
    </source>
</reference>
<evidence type="ECO:0000313" key="2">
    <source>
        <dbReference type="Proteomes" id="UP000274822"/>
    </source>
</evidence>
<sequence length="85" mass="10043">MTHQTPPYHRRHNPPFSCCRPRTYGQLHCREIYEPAGGNSRESAHSLRYKTVETFVSLPLRPAVLAVDYLHYHGFRQIQRCRRPP</sequence>
<dbReference type="Proteomes" id="UP000274822">
    <property type="component" value="Unassembled WGS sequence"/>
</dbReference>
<evidence type="ECO:0000313" key="1">
    <source>
        <dbReference type="EMBL" id="RUS35399.1"/>
    </source>
</evidence>
<gene>
    <name evidence="1" type="ORF">BC938DRAFT_470675</name>
</gene>
<proteinExistence type="predicted"/>